<sequence>MMGAEHGKKSDTQIQRIEKLYQLSKESNLLLSEIEEFINLSEEETLPKFIAIAHLNAAKFYNSKKEMHKVREHAEKAKVMSEMSNEFKRLSHAVNDLETLLRDPEKHSSYGI</sequence>
<dbReference type="AlphaFoldDB" id="A0A5B0QZI4"/>
<reference evidence="1 2" key="1">
    <citation type="submission" date="2019-05" db="EMBL/GenBank/DDBJ databases">
        <title>Emergence of the Ug99 lineage of the wheat stem rust pathogen through somatic hybridization.</title>
        <authorList>
            <person name="Li F."/>
            <person name="Upadhyaya N.M."/>
            <person name="Sperschneider J."/>
            <person name="Matny O."/>
            <person name="Nguyen-Phuc H."/>
            <person name="Mago R."/>
            <person name="Raley C."/>
            <person name="Miller M.E."/>
            <person name="Silverstein K.A.T."/>
            <person name="Henningsen E."/>
            <person name="Hirsch C.D."/>
            <person name="Visser B."/>
            <person name="Pretorius Z.A."/>
            <person name="Steffenson B.J."/>
            <person name="Schwessinger B."/>
            <person name="Dodds P.N."/>
            <person name="Figueroa M."/>
        </authorList>
    </citation>
    <scope>NUCLEOTIDE SEQUENCE [LARGE SCALE GENOMIC DNA]</scope>
    <source>
        <strain evidence="1 2">Ug99</strain>
    </source>
</reference>
<proteinExistence type="predicted"/>
<dbReference type="InterPro" id="IPR053185">
    <property type="entry name" value="SET_domain_protein"/>
</dbReference>
<evidence type="ECO:0000313" key="1">
    <source>
        <dbReference type="EMBL" id="KAA1118499.1"/>
    </source>
</evidence>
<protein>
    <submittedName>
        <fullName evidence="1">Uncharacterized protein</fullName>
    </submittedName>
</protein>
<dbReference type="EMBL" id="VDEP01000249">
    <property type="protein sequence ID" value="KAA1118499.1"/>
    <property type="molecule type" value="Genomic_DNA"/>
</dbReference>
<dbReference type="PANTHER" id="PTHR47332:SF6">
    <property type="entry name" value="SET DOMAIN-CONTAINING PROTEIN"/>
    <property type="match status" value="1"/>
</dbReference>
<comment type="caution">
    <text evidence="1">The sequence shown here is derived from an EMBL/GenBank/DDBJ whole genome shotgun (WGS) entry which is preliminary data.</text>
</comment>
<dbReference type="Proteomes" id="UP000325313">
    <property type="component" value="Unassembled WGS sequence"/>
</dbReference>
<accession>A0A5B0QZI4</accession>
<name>A0A5B0QZI4_PUCGR</name>
<evidence type="ECO:0000313" key="2">
    <source>
        <dbReference type="Proteomes" id="UP000325313"/>
    </source>
</evidence>
<organism evidence="1 2">
    <name type="scientific">Puccinia graminis f. sp. tritici</name>
    <dbReference type="NCBI Taxonomy" id="56615"/>
    <lineage>
        <taxon>Eukaryota</taxon>
        <taxon>Fungi</taxon>
        <taxon>Dikarya</taxon>
        <taxon>Basidiomycota</taxon>
        <taxon>Pucciniomycotina</taxon>
        <taxon>Pucciniomycetes</taxon>
        <taxon>Pucciniales</taxon>
        <taxon>Pucciniaceae</taxon>
        <taxon>Puccinia</taxon>
    </lineage>
</organism>
<dbReference type="PANTHER" id="PTHR47332">
    <property type="entry name" value="SET DOMAIN-CONTAINING PROTEIN 5"/>
    <property type="match status" value="1"/>
</dbReference>
<gene>
    <name evidence="1" type="ORF">PGTUg99_010732</name>
</gene>